<feature type="transmembrane region" description="Helical" evidence="9">
    <location>
        <begin position="38"/>
        <end position="61"/>
    </location>
</feature>
<feature type="transmembrane region" description="Helical" evidence="9">
    <location>
        <begin position="73"/>
        <end position="97"/>
    </location>
</feature>
<evidence type="ECO:0000256" key="1">
    <source>
        <dbReference type="ARBA" id="ARBA00004429"/>
    </source>
</evidence>
<feature type="transmembrane region" description="Helical" evidence="9">
    <location>
        <begin position="236"/>
        <end position="255"/>
    </location>
</feature>
<keyword evidence="4 9" id="KW-1003">Cell membrane</keyword>
<protein>
    <recommendedName>
        <fullName evidence="9">Transport permease protein</fullName>
    </recommendedName>
</protein>
<dbReference type="AlphaFoldDB" id="A0A1H3PCX1"/>
<comment type="subcellular location">
    <subcellularLocation>
        <location evidence="1">Cell inner membrane</location>
        <topology evidence="1">Multi-pass membrane protein</topology>
    </subcellularLocation>
    <subcellularLocation>
        <location evidence="9">Cell membrane</location>
        <topology evidence="9">Multi-pass membrane protein</topology>
    </subcellularLocation>
</comment>
<organism evidence="11 12">
    <name type="scientific">Tindallia californiensis</name>
    <dbReference type="NCBI Taxonomy" id="159292"/>
    <lineage>
        <taxon>Bacteria</taxon>
        <taxon>Bacillati</taxon>
        <taxon>Bacillota</taxon>
        <taxon>Clostridia</taxon>
        <taxon>Peptostreptococcales</taxon>
        <taxon>Tindalliaceae</taxon>
        <taxon>Tindallia</taxon>
    </lineage>
</organism>
<dbReference type="PANTHER" id="PTHR30413">
    <property type="entry name" value="INNER MEMBRANE TRANSPORT PERMEASE"/>
    <property type="match status" value="1"/>
</dbReference>
<dbReference type="OrthoDB" id="9786910at2"/>
<keyword evidence="8 9" id="KW-0472">Membrane</keyword>
<evidence type="ECO:0000256" key="9">
    <source>
        <dbReference type="RuleBase" id="RU361157"/>
    </source>
</evidence>
<dbReference type="PANTHER" id="PTHR30413:SF8">
    <property type="entry name" value="TRANSPORT PERMEASE PROTEIN"/>
    <property type="match status" value="1"/>
</dbReference>
<dbReference type="EMBL" id="FNPV01000006">
    <property type="protein sequence ID" value="SDY98911.1"/>
    <property type="molecule type" value="Genomic_DNA"/>
</dbReference>
<sequence>MTICTDNKLIRYLKTFKKYYFLLTVLVKTAIEKKYKGSALGIVWSLLNPLLHMIVLSIVFSTLLQRQIENFPLYILTGRLVFAFFSTCTSTAMKSITASGRLITKVYIPKYIITLSKVISEFIFFIVSMFNLVFVILWTGASFSIHLIYVPIYLILLFILVMGVSLLLATVAVFFRDMEHIYSVIIMMMMYLSAIFYPPEIVPDQYQIFLQINPVFHFIQGFRQIIYYNATPEVGNLLFCAGYALFFMIAGLFLFERNQKKFIFYI</sequence>
<evidence type="ECO:0000259" key="10">
    <source>
        <dbReference type="PROSITE" id="PS51012"/>
    </source>
</evidence>
<feature type="domain" description="ABC transmembrane type-2" evidence="10">
    <location>
        <begin position="40"/>
        <end position="258"/>
    </location>
</feature>
<dbReference type="Pfam" id="PF01061">
    <property type="entry name" value="ABC2_membrane"/>
    <property type="match status" value="1"/>
</dbReference>
<accession>A0A1H3PCX1</accession>
<comment type="similarity">
    <text evidence="2 9">Belongs to the ABC-2 integral membrane protein family.</text>
</comment>
<keyword evidence="6 9" id="KW-0812">Transmembrane</keyword>
<dbReference type="GO" id="GO:0015920">
    <property type="term" value="P:lipopolysaccharide transport"/>
    <property type="evidence" value="ECO:0007669"/>
    <property type="project" value="TreeGrafter"/>
</dbReference>
<evidence type="ECO:0000256" key="8">
    <source>
        <dbReference type="ARBA" id="ARBA00023136"/>
    </source>
</evidence>
<evidence type="ECO:0000256" key="4">
    <source>
        <dbReference type="ARBA" id="ARBA00022475"/>
    </source>
</evidence>
<keyword evidence="5" id="KW-0997">Cell inner membrane</keyword>
<feature type="transmembrane region" description="Helical" evidence="9">
    <location>
        <begin position="181"/>
        <end position="197"/>
    </location>
</feature>
<dbReference type="STRING" id="159292.SAMN05192546_106143"/>
<evidence type="ECO:0000313" key="12">
    <source>
        <dbReference type="Proteomes" id="UP000199230"/>
    </source>
</evidence>
<evidence type="ECO:0000313" key="11">
    <source>
        <dbReference type="EMBL" id="SDY98911.1"/>
    </source>
</evidence>
<dbReference type="InterPro" id="IPR047817">
    <property type="entry name" value="ABC2_TM_bact-type"/>
</dbReference>
<proteinExistence type="inferred from homology"/>
<feature type="transmembrane region" description="Helical" evidence="9">
    <location>
        <begin position="118"/>
        <end position="141"/>
    </location>
</feature>
<evidence type="ECO:0000256" key="7">
    <source>
        <dbReference type="ARBA" id="ARBA00022989"/>
    </source>
</evidence>
<dbReference type="InterPro" id="IPR000412">
    <property type="entry name" value="ABC_2_transport"/>
</dbReference>
<dbReference type="PRINTS" id="PR00164">
    <property type="entry name" value="ABC2TRNSPORT"/>
</dbReference>
<dbReference type="PIRSF" id="PIRSF006648">
    <property type="entry name" value="DrrB"/>
    <property type="match status" value="1"/>
</dbReference>
<feature type="transmembrane region" description="Helical" evidence="9">
    <location>
        <begin position="147"/>
        <end position="174"/>
    </location>
</feature>
<reference evidence="11 12" key="1">
    <citation type="submission" date="2016-10" db="EMBL/GenBank/DDBJ databases">
        <authorList>
            <person name="de Groot N.N."/>
        </authorList>
    </citation>
    <scope>NUCLEOTIDE SEQUENCE [LARGE SCALE GENOMIC DNA]</scope>
    <source>
        <strain evidence="11 12">APO</strain>
    </source>
</reference>
<dbReference type="GO" id="GO:0043190">
    <property type="term" value="C:ATP-binding cassette (ABC) transporter complex"/>
    <property type="evidence" value="ECO:0007669"/>
    <property type="project" value="InterPro"/>
</dbReference>
<dbReference type="Proteomes" id="UP000199230">
    <property type="component" value="Unassembled WGS sequence"/>
</dbReference>
<keyword evidence="12" id="KW-1185">Reference proteome</keyword>
<dbReference type="InterPro" id="IPR013525">
    <property type="entry name" value="ABC2_TM"/>
</dbReference>
<keyword evidence="3 9" id="KW-0813">Transport</keyword>
<dbReference type="PROSITE" id="PS51012">
    <property type="entry name" value="ABC_TM2"/>
    <property type="match status" value="1"/>
</dbReference>
<evidence type="ECO:0000256" key="3">
    <source>
        <dbReference type="ARBA" id="ARBA00022448"/>
    </source>
</evidence>
<evidence type="ECO:0000256" key="6">
    <source>
        <dbReference type="ARBA" id="ARBA00022692"/>
    </source>
</evidence>
<name>A0A1H3PCX1_9FIRM</name>
<gene>
    <name evidence="11" type="ORF">SAMN05192546_106143</name>
</gene>
<evidence type="ECO:0000256" key="2">
    <source>
        <dbReference type="ARBA" id="ARBA00007783"/>
    </source>
</evidence>
<evidence type="ECO:0000256" key="5">
    <source>
        <dbReference type="ARBA" id="ARBA00022519"/>
    </source>
</evidence>
<dbReference type="RefSeq" id="WP_093313899.1">
    <property type="nucleotide sequence ID" value="NZ_FNPV01000006.1"/>
</dbReference>
<dbReference type="GO" id="GO:0140359">
    <property type="term" value="F:ABC-type transporter activity"/>
    <property type="evidence" value="ECO:0007669"/>
    <property type="project" value="InterPro"/>
</dbReference>
<keyword evidence="7 9" id="KW-1133">Transmembrane helix</keyword>